<dbReference type="Gene3D" id="3.40.50.850">
    <property type="entry name" value="Isochorismatase-like"/>
    <property type="match status" value="1"/>
</dbReference>
<protein>
    <submittedName>
        <fullName evidence="3">Cysteine hydrolase family protein</fullName>
    </submittedName>
</protein>
<evidence type="ECO:0000256" key="1">
    <source>
        <dbReference type="ARBA" id="ARBA00022801"/>
    </source>
</evidence>
<dbReference type="EMBL" id="CP119083">
    <property type="protein sequence ID" value="WEF31322.1"/>
    <property type="molecule type" value="Genomic_DNA"/>
</dbReference>
<name>A0ABY8B5U8_9BURK</name>
<dbReference type="PANTHER" id="PTHR43540:SF1">
    <property type="entry name" value="ISOCHORISMATASE HYDROLASE"/>
    <property type="match status" value="1"/>
</dbReference>
<evidence type="ECO:0000313" key="4">
    <source>
        <dbReference type="Proteomes" id="UP001216510"/>
    </source>
</evidence>
<evidence type="ECO:0000313" key="3">
    <source>
        <dbReference type="EMBL" id="WEF31322.1"/>
    </source>
</evidence>
<keyword evidence="1 3" id="KW-0378">Hydrolase</keyword>
<proteinExistence type="predicted"/>
<dbReference type="CDD" id="cd01014">
    <property type="entry name" value="nicotinamidase_related"/>
    <property type="match status" value="1"/>
</dbReference>
<dbReference type="Pfam" id="PF00857">
    <property type="entry name" value="Isochorismatase"/>
    <property type="match status" value="1"/>
</dbReference>
<feature type="domain" description="Isochorismatase-like" evidence="2">
    <location>
        <begin position="4"/>
        <end position="174"/>
    </location>
</feature>
<dbReference type="Proteomes" id="UP001216510">
    <property type="component" value="Chromosome"/>
</dbReference>
<keyword evidence="4" id="KW-1185">Reference proteome</keyword>
<accession>A0ABY8B5U8</accession>
<sequence>MQHAALIVIDMQQGMAAPAAGQRNNPGAEDNIARLLDGWRAAGAPVVHVRHISRTPGSPFWPGQPGAEFQPRFAPLAAAHVVEKNVPDCFIHTGLERWLHVRGISRLVMVGVSTNNSVEASARTAGNLGFATQVVADATFAFAKRDFAGHARSADEVHWMALANLDGEYAQVVQTEALLSNLLAGVRSSCAPDQNPIVAS</sequence>
<dbReference type="InterPro" id="IPR000868">
    <property type="entry name" value="Isochorismatase-like_dom"/>
</dbReference>
<evidence type="ECO:0000259" key="2">
    <source>
        <dbReference type="Pfam" id="PF00857"/>
    </source>
</evidence>
<organism evidence="3 4">
    <name type="scientific">Pseudoduganella chitinolytica</name>
    <dbReference type="NCBI Taxonomy" id="34070"/>
    <lineage>
        <taxon>Bacteria</taxon>
        <taxon>Pseudomonadati</taxon>
        <taxon>Pseudomonadota</taxon>
        <taxon>Betaproteobacteria</taxon>
        <taxon>Burkholderiales</taxon>
        <taxon>Oxalobacteraceae</taxon>
        <taxon>Telluria group</taxon>
        <taxon>Pseudoduganella</taxon>
    </lineage>
</organism>
<dbReference type="SUPFAM" id="SSF52499">
    <property type="entry name" value="Isochorismatase-like hydrolases"/>
    <property type="match status" value="1"/>
</dbReference>
<dbReference type="InterPro" id="IPR050272">
    <property type="entry name" value="Isochorismatase-like_hydrls"/>
</dbReference>
<dbReference type="RefSeq" id="WP_277414098.1">
    <property type="nucleotide sequence ID" value="NZ_CP119083.1"/>
</dbReference>
<reference evidence="3 4" key="1">
    <citation type="submission" date="2023-02" db="EMBL/GenBank/DDBJ databases">
        <title>Gemone sequence of Telluria chitinolytica ACM 3522T.</title>
        <authorList>
            <person name="Frediansyah A."/>
            <person name="Miess H."/>
            <person name="Gross H."/>
        </authorList>
    </citation>
    <scope>NUCLEOTIDE SEQUENCE [LARGE SCALE GENOMIC DNA]</scope>
    <source>
        <strain evidence="3 4">ACM 3522</strain>
    </source>
</reference>
<dbReference type="PANTHER" id="PTHR43540">
    <property type="entry name" value="PEROXYUREIDOACRYLATE/UREIDOACRYLATE AMIDOHYDROLASE-RELATED"/>
    <property type="match status" value="1"/>
</dbReference>
<dbReference type="GO" id="GO:0016787">
    <property type="term" value="F:hydrolase activity"/>
    <property type="evidence" value="ECO:0007669"/>
    <property type="project" value="UniProtKB-KW"/>
</dbReference>
<dbReference type="InterPro" id="IPR036380">
    <property type="entry name" value="Isochorismatase-like_sf"/>
</dbReference>
<gene>
    <name evidence="3" type="ORF">PX653_17875</name>
</gene>